<sequence>MDCRLGCGACCIAPSITSALPGMPNGKLAGQRCVNLDDDNLCLLFGLPTRPLVCAVFTADAEVCGQTQQQAMTIIASLELSTLANVVEEG</sequence>
<keyword evidence="2" id="KW-1185">Reference proteome</keyword>
<dbReference type="Pfam" id="PF03692">
    <property type="entry name" value="CxxCxxCC"/>
    <property type="match status" value="1"/>
</dbReference>
<dbReference type="InterPro" id="IPR052572">
    <property type="entry name" value="UPF0153_domain"/>
</dbReference>
<accession>A0ABN8EJ36</accession>
<dbReference type="PANTHER" id="PTHR36931">
    <property type="entry name" value="UPF0153 PROTEIN YEIW"/>
    <property type="match status" value="1"/>
</dbReference>
<dbReference type="Proteomes" id="UP000838100">
    <property type="component" value="Unassembled WGS sequence"/>
</dbReference>
<evidence type="ECO:0000313" key="1">
    <source>
        <dbReference type="EMBL" id="CAH0992420.1"/>
    </source>
</evidence>
<organism evidence="1 2">
    <name type="scientific">Sinobacterium norvegicum</name>
    <dbReference type="NCBI Taxonomy" id="1641715"/>
    <lineage>
        <taxon>Bacteria</taxon>
        <taxon>Pseudomonadati</taxon>
        <taxon>Pseudomonadota</taxon>
        <taxon>Gammaproteobacteria</taxon>
        <taxon>Cellvibrionales</taxon>
        <taxon>Spongiibacteraceae</taxon>
        <taxon>Sinobacterium</taxon>
    </lineage>
</organism>
<protein>
    <recommendedName>
        <fullName evidence="3">YkgJ family cysteine cluster protein</fullName>
    </recommendedName>
</protein>
<dbReference type="RefSeq" id="WP_237445108.1">
    <property type="nucleotide sequence ID" value="NZ_CAKLPX010000003.1"/>
</dbReference>
<reference evidence="1" key="1">
    <citation type="submission" date="2021-12" db="EMBL/GenBank/DDBJ databases">
        <authorList>
            <person name="Rodrigo-Torres L."/>
            <person name="Arahal R. D."/>
            <person name="Lucena T."/>
        </authorList>
    </citation>
    <scope>NUCLEOTIDE SEQUENCE</scope>
    <source>
        <strain evidence="1">CECT 8267</strain>
    </source>
</reference>
<proteinExistence type="predicted"/>
<dbReference type="InterPro" id="IPR005358">
    <property type="entry name" value="Puta_zinc/iron-chelating_dom"/>
</dbReference>
<dbReference type="PANTHER" id="PTHR36931:SF1">
    <property type="entry name" value="UPF0153 PROTEIN YEIW"/>
    <property type="match status" value="1"/>
</dbReference>
<comment type="caution">
    <text evidence="1">The sequence shown here is derived from an EMBL/GenBank/DDBJ whole genome shotgun (WGS) entry which is preliminary data.</text>
</comment>
<gene>
    <name evidence="1" type="ORF">SIN8267_02540</name>
</gene>
<name>A0ABN8EJ36_9GAMM</name>
<evidence type="ECO:0000313" key="2">
    <source>
        <dbReference type="Proteomes" id="UP000838100"/>
    </source>
</evidence>
<evidence type="ECO:0008006" key="3">
    <source>
        <dbReference type="Google" id="ProtNLM"/>
    </source>
</evidence>
<dbReference type="EMBL" id="CAKLPX010000003">
    <property type="protein sequence ID" value="CAH0992420.1"/>
    <property type="molecule type" value="Genomic_DNA"/>
</dbReference>